<dbReference type="InterPro" id="IPR045518">
    <property type="entry name" value="2EXR"/>
</dbReference>
<dbReference type="Pfam" id="PF20150">
    <property type="entry name" value="2EXR"/>
    <property type="match status" value="1"/>
</dbReference>
<dbReference type="AlphaFoldDB" id="A0A1D9Q228"/>
<proteinExistence type="predicted"/>
<name>A0A1D9Q228_SCLS1</name>
<feature type="domain" description="2EXR" evidence="2">
    <location>
        <begin position="116"/>
        <end position="198"/>
    </location>
</feature>
<evidence type="ECO:0000313" key="4">
    <source>
        <dbReference type="Proteomes" id="UP000177798"/>
    </source>
</evidence>
<evidence type="ECO:0000259" key="2">
    <source>
        <dbReference type="Pfam" id="PF20150"/>
    </source>
</evidence>
<gene>
    <name evidence="3" type="ORF">sscle_04g037160</name>
</gene>
<evidence type="ECO:0000313" key="3">
    <source>
        <dbReference type="EMBL" id="APA08946.1"/>
    </source>
</evidence>
<dbReference type="RefSeq" id="XP_001596563.1">
    <property type="nucleotide sequence ID" value="XM_001596513.1"/>
</dbReference>
<dbReference type="VEuPathDB" id="FungiDB:sscle_04g037160"/>
<sequence length="389" mass="44796">MRSTKKDDMKDKSSHKYFARRWVRSQTTRSYISPYKAFANPAPRKHNSSSAKPPRKYTFPYNKPIMPTPTPQAQDPAPAPAPAQPTTNPSIQDPRFSFTYILNTPTTHPHNHQTTTFQNLPSKIRRRIWNYSRSRTIGITISSDHISSRSPSPVTFRINRESRNARKIHYKHHPSFYILGTEDTEKIHYPFFDPEVDSVVVVDALMGGNAAMNKIVGVIEADAGSSGSRSSIFRDGCREMDWDFGDPLDVVQSLHIPAHAWNWGDIGRTLRENMRFRNLREIVLQGREIGLITKEDIGRCKEVLNACFENCVEEIAEDENSNAGTRRTHPGEVEAKPLPRRRIKVPEIKIFMPKALGHKWMFEEERLGMESIEERKWVMNFIRKVKADR</sequence>
<dbReference type="EMBL" id="CP017817">
    <property type="protein sequence ID" value="APA08946.1"/>
    <property type="molecule type" value="Genomic_DNA"/>
</dbReference>
<dbReference type="KEGG" id="ssl:SS1G_02783"/>
<dbReference type="Proteomes" id="UP000177798">
    <property type="component" value="Chromosome 4"/>
</dbReference>
<organism evidence="3 4">
    <name type="scientific">Sclerotinia sclerotiorum (strain ATCC 18683 / 1980 / Ss-1)</name>
    <name type="common">White mold</name>
    <name type="synonym">Whetzelinia sclerotiorum</name>
    <dbReference type="NCBI Taxonomy" id="665079"/>
    <lineage>
        <taxon>Eukaryota</taxon>
        <taxon>Fungi</taxon>
        <taxon>Dikarya</taxon>
        <taxon>Ascomycota</taxon>
        <taxon>Pezizomycotina</taxon>
        <taxon>Leotiomycetes</taxon>
        <taxon>Helotiales</taxon>
        <taxon>Sclerotiniaceae</taxon>
        <taxon>Sclerotinia</taxon>
    </lineage>
</organism>
<evidence type="ECO:0000256" key="1">
    <source>
        <dbReference type="SAM" id="MobiDB-lite"/>
    </source>
</evidence>
<feature type="region of interest" description="Disordered" evidence="1">
    <location>
        <begin position="36"/>
        <end position="94"/>
    </location>
</feature>
<dbReference type="OrthoDB" id="3553670at2759"/>
<reference evidence="4" key="1">
    <citation type="journal article" date="2017" name="Genome Biol. Evol.">
        <title>The complete genome sequence of the phytopathogenic fungus Sclerotinia sclerotiorum reveals insights into the genome architecture of broad host range pathogens.</title>
        <authorList>
            <person name="Derbyshire M."/>
            <person name="Denton-Giles M."/>
            <person name="Hegedus D."/>
            <person name="Seifbarghy S."/>
            <person name="Rollins J."/>
            <person name="van Kan J."/>
            <person name="Seidl M.F."/>
            <person name="Faino L."/>
            <person name="Mbengue M."/>
            <person name="Navaud O."/>
            <person name="Raffaele S."/>
            <person name="Hammond-Kosack K."/>
            <person name="Heard S."/>
            <person name="Oliver R."/>
        </authorList>
    </citation>
    <scope>NUCLEOTIDE SEQUENCE [LARGE SCALE GENOMIC DNA]</scope>
    <source>
        <strain evidence="4">ATCC 18683 / 1980 / Ss-1</strain>
    </source>
</reference>
<accession>A0A1D9Q228</accession>
<protein>
    <recommendedName>
        <fullName evidence="2">2EXR domain-containing protein</fullName>
    </recommendedName>
</protein>